<dbReference type="InterPro" id="IPR006311">
    <property type="entry name" value="TAT_signal"/>
</dbReference>
<keyword evidence="3" id="KW-1185">Reference proteome</keyword>
<evidence type="ECO:0008006" key="4">
    <source>
        <dbReference type="Google" id="ProtNLM"/>
    </source>
</evidence>
<dbReference type="AlphaFoldDB" id="A0A7W6G5E0"/>
<proteinExistence type="predicted"/>
<evidence type="ECO:0000256" key="1">
    <source>
        <dbReference type="SAM" id="SignalP"/>
    </source>
</evidence>
<organism evidence="2 3">
    <name type="scientific">Novosphingobium sediminicola</name>
    <dbReference type="NCBI Taxonomy" id="563162"/>
    <lineage>
        <taxon>Bacteria</taxon>
        <taxon>Pseudomonadati</taxon>
        <taxon>Pseudomonadota</taxon>
        <taxon>Alphaproteobacteria</taxon>
        <taxon>Sphingomonadales</taxon>
        <taxon>Sphingomonadaceae</taxon>
        <taxon>Novosphingobium</taxon>
    </lineage>
</organism>
<dbReference type="Proteomes" id="UP000548867">
    <property type="component" value="Unassembled WGS sequence"/>
</dbReference>
<keyword evidence="1" id="KW-0732">Signal</keyword>
<evidence type="ECO:0000313" key="3">
    <source>
        <dbReference type="Proteomes" id="UP000548867"/>
    </source>
</evidence>
<feature type="chain" id="PRO_5031380188" description="DUF1838 domain-containing protein" evidence="1">
    <location>
        <begin position="36"/>
        <end position="296"/>
    </location>
</feature>
<name>A0A7W6G5E0_9SPHN</name>
<dbReference type="EMBL" id="JACIDX010000003">
    <property type="protein sequence ID" value="MBB3954206.1"/>
    <property type="molecule type" value="Genomic_DNA"/>
</dbReference>
<accession>A0A7W6G5E0</accession>
<comment type="caution">
    <text evidence="2">The sequence shown here is derived from an EMBL/GenBank/DDBJ whole genome shotgun (WGS) entry which is preliminary data.</text>
</comment>
<dbReference type="RefSeq" id="WP_183623520.1">
    <property type="nucleotide sequence ID" value="NZ_JACIDX010000003.1"/>
</dbReference>
<feature type="signal peptide" evidence="1">
    <location>
        <begin position="1"/>
        <end position="35"/>
    </location>
</feature>
<dbReference type="PROSITE" id="PS51318">
    <property type="entry name" value="TAT"/>
    <property type="match status" value="1"/>
</dbReference>
<sequence length="296" mass="32073">MNDICDESHLISRRMLMAGGAMLGAAMAMPGMAAAAPIAREEGIPTDAAARIAITRRMRMRADAGPVFWWFRGRNYAQQGANLIPMCDMIFGALMDVRPTADGGLVISQYELAFRTALDSGVRAEKLLNPITGTMVDVPFAPVGPTKVVYNADNVLQLPPTIGGSKFSVEHVPELFFRIGDTVCFQTHSRARAETAGQNDRVLNDMSMICSPAAEALDPKRAFVSATAYGTDVTDYARWWKMPAGLGTQTLRSAGMKVARYADMPEDWRAMVAKADPAMAADPMGVLTRAATTYRN</sequence>
<protein>
    <recommendedName>
        <fullName evidence="4">DUF1838 domain-containing protein</fullName>
    </recommendedName>
</protein>
<reference evidence="2 3" key="1">
    <citation type="submission" date="2020-08" db="EMBL/GenBank/DDBJ databases">
        <title>Genomic Encyclopedia of Type Strains, Phase IV (KMG-IV): sequencing the most valuable type-strain genomes for metagenomic binning, comparative biology and taxonomic classification.</title>
        <authorList>
            <person name="Goeker M."/>
        </authorList>
    </citation>
    <scope>NUCLEOTIDE SEQUENCE [LARGE SCALE GENOMIC DNA]</scope>
    <source>
        <strain evidence="2 3">DSM 27057</strain>
    </source>
</reference>
<evidence type="ECO:0000313" key="2">
    <source>
        <dbReference type="EMBL" id="MBB3954206.1"/>
    </source>
</evidence>
<gene>
    <name evidence="2" type="ORF">GGR38_001133</name>
</gene>